<proteinExistence type="predicted"/>
<name>A0ABQ8B4Z4_BRANA</name>
<gene>
    <name evidence="2" type="ORF">HID58_049412</name>
</gene>
<comment type="caution">
    <text evidence="2">The sequence shown here is derived from an EMBL/GenBank/DDBJ whole genome shotgun (WGS) entry which is preliminary data.</text>
</comment>
<dbReference type="Gene3D" id="2.40.50.140">
    <property type="entry name" value="Nucleic acid-binding proteins"/>
    <property type="match status" value="1"/>
</dbReference>
<reference evidence="2 3" key="1">
    <citation type="submission" date="2021-05" db="EMBL/GenBank/DDBJ databases">
        <title>Genome Assembly of Synthetic Allotetraploid Brassica napus Reveals Homoeologous Exchanges between Subgenomes.</title>
        <authorList>
            <person name="Davis J.T."/>
        </authorList>
    </citation>
    <scope>NUCLEOTIDE SEQUENCE [LARGE SCALE GENOMIC DNA]</scope>
    <source>
        <strain evidence="3">cv. Da-Ae</strain>
        <tissue evidence="2">Seedling</tissue>
    </source>
</reference>
<evidence type="ECO:0000313" key="2">
    <source>
        <dbReference type="EMBL" id="KAH0899844.1"/>
    </source>
</evidence>
<organism evidence="2 3">
    <name type="scientific">Brassica napus</name>
    <name type="common">Rape</name>
    <dbReference type="NCBI Taxonomy" id="3708"/>
    <lineage>
        <taxon>Eukaryota</taxon>
        <taxon>Viridiplantae</taxon>
        <taxon>Streptophyta</taxon>
        <taxon>Embryophyta</taxon>
        <taxon>Tracheophyta</taxon>
        <taxon>Spermatophyta</taxon>
        <taxon>Magnoliopsida</taxon>
        <taxon>eudicotyledons</taxon>
        <taxon>Gunneridae</taxon>
        <taxon>Pentapetalae</taxon>
        <taxon>rosids</taxon>
        <taxon>malvids</taxon>
        <taxon>Brassicales</taxon>
        <taxon>Brassicaceae</taxon>
        <taxon>Brassiceae</taxon>
        <taxon>Brassica</taxon>
    </lineage>
</organism>
<dbReference type="InterPro" id="IPR012340">
    <property type="entry name" value="NA-bd_OB-fold"/>
</dbReference>
<evidence type="ECO:0000313" key="3">
    <source>
        <dbReference type="Proteomes" id="UP000824890"/>
    </source>
</evidence>
<evidence type="ECO:0000256" key="1">
    <source>
        <dbReference type="SAM" id="MobiDB-lite"/>
    </source>
</evidence>
<dbReference type="PANTHER" id="PTHR47165:SF4">
    <property type="entry name" value="OS03G0429900 PROTEIN"/>
    <property type="match status" value="1"/>
</dbReference>
<protein>
    <submittedName>
        <fullName evidence="2">Uncharacterized protein</fullName>
    </submittedName>
</protein>
<feature type="region of interest" description="Disordered" evidence="1">
    <location>
        <begin position="326"/>
        <end position="346"/>
    </location>
</feature>
<feature type="compositionally biased region" description="Polar residues" evidence="1">
    <location>
        <begin position="337"/>
        <end position="346"/>
    </location>
</feature>
<dbReference type="EMBL" id="JAGKQM010000012">
    <property type="protein sequence ID" value="KAH0899844.1"/>
    <property type="molecule type" value="Genomic_DNA"/>
</dbReference>
<keyword evidence="3" id="KW-1185">Reference proteome</keyword>
<sequence>MLLNFDDVSAGLSESEFRFRLIVGQGFISSNWVVRHQGNLNCGTIYQLMNFFATKANTSIYRVVDDNLTIHFTHSSVLSELQDNPVVIQRDRFRYEVINAHSLNEHAVLDGVDGGWQHSLWDHAAKEFYSKFNESLAAPAALLVTTVNTKHIGGIKCVDQNKGWYYIACSDCHTQANRWPTSFMFPKNVETSTSLEYRVGAEISAYDYGEKGTFVLLGNAGPELIGRQASELFDNYSEGNGDMGANHEMPAPQCMDTTVQTHKFSLQLELFSNETNHKCDKWCLSFCSSTYKSRSSTPGAVNVCNTAIGGTCSTWSLAEPSASSKESVVQEKSKYKTSLNQPQSRNPNHGCLIESLSISKLLPSLSFFSYLPPFVRL</sequence>
<dbReference type="Proteomes" id="UP000824890">
    <property type="component" value="Unassembled WGS sequence"/>
</dbReference>
<dbReference type="PANTHER" id="PTHR47165">
    <property type="entry name" value="OS03G0429900 PROTEIN"/>
    <property type="match status" value="1"/>
</dbReference>
<accession>A0ABQ8B4Z4</accession>